<dbReference type="Proteomes" id="UP000823935">
    <property type="component" value="Unassembled WGS sequence"/>
</dbReference>
<dbReference type="Gene3D" id="1.10.1740.10">
    <property type="match status" value="1"/>
</dbReference>
<keyword evidence="2" id="KW-0805">Transcription regulation</keyword>
<comment type="similarity">
    <text evidence="1">Belongs to the sigma-70 factor family. ECF subfamily.</text>
</comment>
<dbReference type="InterPro" id="IPR007627">
    <property type="entry name" value="RNA_pol_sigma70_r2"/>
</dbReference>
<evidence type="ECO:0000256" key="4">
    <source>
        <dbReference type="ARBA" id="ARBA00023125"/>
    </source>
</evidence>
<dbReference type="InterPro" id="IPR036388">
    <property type="entry name" value="WH-like_DNA-bd_sf"/>
</dbReference>
<dbReference type="NCBIfam" id="TIGR02937">
    <property type="entry name" value="sigma70-ECF"/>
    <property type="match status" value="1"/>
</dbReference>
<protein>
    <submittedName>
        <fullName evidence="8">Sigma-70 family RNA polymerase sigma factor</fullName>
    </submittedName>
</protein>
<comment type="caution">
    <text evidence="8">The sequence shown here is derived from an EMBL/GenBank/DDBJ whole genome shotgun (WGS) entry which is preliminary data.</text>
</comment>
<dbReference type="GO" id="GO:0006352">
    <property type="term" value="P:DNA-templated transcription initiation"/>
    <property type="evidence" value="ECO:0007669"/>
    <property type="project" value="InterPro"/>
</dbReference>
<dbReference type="GO" id="GO:0003677">
    <property type="term" value="F:DNA binding"/>
    <property type="evidence" value="ECO:0007669"/>
    <property type="project" value="UniProtKB-KW"/>
</dbReference>
<dbReference type="Pfam" id="PF08281">
    <property type="entry name" value="Sigma70_r4_2"/>
    <property type="match status" value="1"/>
</dbReference>
<dbReference type="SUPFAM" id="SSF88946">
    <property type="entry name" value="Sigma2 domain of RNA polymerase sigma factors"/>
    <property type="match status" value="1"/>
</dbReference>
<dbReference type="PANTHER" id="PTHR43133:SF8">
    <property type="entry name" value="RNA POLYMERASE SIGMA FACTOR HI_1459-RELATED"/>
    <property type="match status" value="1"/>
</dbReference>
<evidence type="ECO:0000256" key="3">
    <source>
        <dbReference type="ARBA" id="ARBA00023082"/>
    </source>
</evidence>
<evidence type="ECO:0000256" key="5">
    <source>
        <dbReference type="ARBA" id="ARBA00023163"/>
    </source>
</evidence>
<reference evidence="8" key="1">
    <citation type="submission" date="2020-10" db="EMBL/GenBank/DDBJ databases">
        <authorList>
            <person name="Gilroy R."/>
        </authorList>
    </citation>
    <scope>NUCLEOTIDE SEQUENCE</scope>
    <source>
        <strain evidence="8">CHK190-19873</strain>
    </source>
</reference>
<sequence>MKKEMEEIIRENYGDIYKYCFRHLNRKGEAEDMTQEVFLRFLTHREQYREYGKIKNYLYVIAGNAVKDYWKKHREQPGRAEEEDEKSGDMDEVLERVRVRAALDALEEQEREMIILRYYQELRIRDIGRIMDMPPSTVRLRLKKAESKLREQLA</sequence>
<evidence type="ECO:0000256" key="1">
    <source>
        <dbReference type="ARBA" id="ARBA00010641"/>
    </source>
</evidence>
<organism evidence="8 9">
    <name type="scientific">Candidatus Limivivens intestinipullorum</name>
    <dbReference type="NCBI Taxonomy" id="2840858"/>
    <lineage>
        <taxon>Bacteria</taxon>
        <taxon>Bacillati</taxon>
        <taxon>Bacillota</taxon>
        <taxon>Clostridia</taxon>
        <taxon>Lachnospirales</taxon>
        <taxon>Lachnospiraceae</taxon>
        <taxon>Lachnospiraceae incertae sedis</taxon>
        <taxon>Candidatus Limivivens</taxon>
    </lineage>
</organism>
<feature type="domain" description="RNA polymerase sigma factor 70 region 4 type 2" evidence="7">
    <location>
        <begin position="97"/>
        <end position="149"/>
    </location>
</feature>
<dbReference type="SUPFAM" id="SSF88659">
    <property type="entry name" value="Sigma3 and sigma4 domains of RNA polymerase sigma factors"/>
    <property type="match status" value="1"/>
</dbReference>
<dbReference type="AlphaFoldDB" id="A0A9D1ERY1"/>
<evidence type="ECO:0000256" key="2">
    <source>
        <dbReference type="ARBA" id="ARBA00023015"/>
    </source>
</evidence>
<evidence type="ECO:0000313" key="8">
    <source>
        <dbReference type="EMBL" id="HIS31074.1"/>
    </source>
</evidence>
<evidence type="ECO:0000259" key="7">
    <source>
        <dbReference type="Pfam" id="PF08281"/>
    </source>
</evidence>
<dbReference type="Pfam" id="PF04542">
    <property type="entry name" value="Sigma70_r2"/>
    <property type="match status" value="1"/>
</dbReference>
<dbReference type="PANTHER" id="PTHR43133">
    <property type="entry name" value="RNA POLYMERASE ECF-TYPE SIGMA FACTO"/>
    <property type="match status" value="1"/>
</dbReference>
<dbReference type="InterPro" id="IPR013325">
    <property type="entry name" value="RNA_pol_sigma_r2"/>
</dbReference>
<proteinExistence type="inferred from homology"/>
<dbReference type="EMBL" id="DVIQ01000027">
    <property type="protein sequence ID" value="HIS31074.1"/>
    <property type="molecule type" value="Genomic_DNA"/>
</dbReference>
<dbReference type="InterPro" id="IPR013324">
    <property type="entry name" value="RNA_pol_sigma_r3/r4-like"/>
</dbReference>
<dbReference type="InterPro" id="IPR013249">
    <property type="entry name" value="RNA_pol_sigma70_r4_t2"/>
</dbReference>
<dbReference type="Gene3D" id="1.10.10.10">
    <property type="entry name" value="Winged helix-like DNA-binding domain superfamily/Winged helix DNA-binding domain"/>
    <property type="match status" value="1"/>
</dbReference>
<accession>A0A9D1ERY1</accession>
<evidence type="ECO:0000313" key="9">
    <source>
        <dbReference type="Proteomes" id="UP000823935"/>
    </source>
</evidence>
<dbReference type="CDD" id="cd06171">
    <property type="entry name" value="Sigma70_r4"/>
    <property type="match status" value="1"/>
</dbReference>
<feature type="domain" description="RNA polymerase sigma-70 region 2" evidence="6">
    <location>
        <begin position="9"/>
        <end position="74"/>
    </location>
</feature>
<dbReference type="InterPro" id="IPR039425">
    <property type="entry name" value="RNA_pol_sigma-70-like"/>
</dbReference>
<keyword evidence="4" id="KW-0238">DNA-binding</keyword>
<reference evidence="8" key="2">
    <citation type="journal article" date="2021" name="PeerJ">
        <title>Extensive microbial diversity within the chicken gut microbiome revealed by metagenomics and culture.</title>
        <authorList>
            <person name="Gilroy R."/>
            <person name="Ravi A."/>
            <person name="Getino M."/>
            <person name="Pursley I."/>
            <person name="Horton D.L."/>
            <person name="Alikhan N.F."/>
            <person name="Baker D."/>
            <person name="Gharbi K."/>
            <person name="Hall N."/>
            <person name="Watson M."/>
            <person name="Adriaenssens E.M."/>
            <person name="Foster-Nyarko E."/>
            <person name="Jarju S."/>
            <person name="Secka A."/>
            <person name="Antonio M."/>
            <person name="Oren A."/>
            <person name="Chaudhuri R.R."/>
            <person name="La Ragione R."/>
            <person name="Hildebrand F."/>
            <person name="Pallen M.J."/>
        </authorList>
    </citation>
    <scope>NUCLEOTIDE SEQUENCE</scope>
    <source>
        <strain evidence="8">CHK190-19873</strain>
    </source>
</reference>
<gene>
    <name evidence="8" type="ORF">IAB44_05915</name>
</gene>
<name>A0A9D1ERY1_9FIRM</name>
<keyword evidence="3" id="KW-0731">Sigma factor</keyword>
<keyword evidence="5" id="KW-0804">Transcription</keyword>
<evidence type="ECO:0000259" key="6">
    <source>
        <dbReference type="Pfam" id="PF04542"/>
    </source>
</evidence>
<dbReference type="InterPro" id="IPR014284">
    <property type="entry name" value="RNA_pol_sigma-70_dom"/>
</dbReference>
<dbReference type="GO" id="GO:0016987">
    <property type="term" value="F:sigma factor activity"/>
    <property type="evidence" value="ECO:0007669"/>
    <property type="project" value="UniProtKB-KW"/>
</dbReference>